<gene>
    <name evidence="1" type="ORF">CALMAC_LOCUS10005</name>
</gene>
<organism evidence="1 2">
    <name type="scientific">Callosobruchus maculatus</name>
    <name type="common">Southern cowpea weevil</name>
    <name type="synonym">Pulse bruchid</name>
    <dbReference type="NCBI Taxonomy" id="64391"/>
    <lineage>
        <taxon>Eukaryota</taxon>
        <taxon>Metazoa</taxon>
        <taxon>Ecdysozoa</taxon>
        <taxon>Arthropoda</taxon>
        <taxon>Hexapoda</taxon>
        <taxon>Insecta</taxon>
        <taxon>Pterygota</taxon>
        <taxon>Neoptera</taxon>
        <taxon>Endopterygota</taxon>
        <taxon>Coleoptera</taxon>
        <taxon>Polyphaga</taxon>
        <taxon>Cucujiformia</taxon>
        <taxon>Chrysomeloidea</taxon>
        <taxon>Chrysomelidae</taxon>
        <taxon>Bruchinae</taxon>
        <taxon>Bruchini</taxon>
        <taxon>Callosobruchus</taxon>
    </lineage>
</organism>
<protein>
    <submittedName>
        <fullName evidence="1">Uncharacterized protein</fullName>
    </submittedName>
</protein>
<accession>A0A653CL81</accession>
<keyword evidence="2" id="KW-1185">Reference proteome</keyword>
<name>A0A653CL81_CALMS</name>
<dbReference type="EMBL" id="CAACVG010008123">
    <property type="protein sequence ID" value="VEN48629.1"/>
    <property type="molecule type" value="Genomic_DNA"/>
</dbReference>
<reference evidence="1 2" key="1">
    <citation type="submission" date="2019-01" db="EMBL/GenBank/DDBJ databases">
        <authorList>
            <person name="Sayadi A."/>
        </authorList>
    </citation>
    <scope>NUCLEOTIDE SEQUENCE [LARGE SCALE GENOMIC DNA]</scope>
</reference>
<sequence length="36" mass="4117">MSQSGTGHNAPARRPSAYWQSNSDLYQNDLFSVFQR</sequence>
<evidence type="ECO:0000313" key="2">
    <source>
        <dbReference type="Proteomes" id="UP000410492"/>
    </source>
</evidence>
<dbReference type="Proteomes" id="UP000410492">
    <property type="component" value="Unassembled WGS sequence"/>
</dbReference>
<dbReference type="AlphaFoldDB" id="A0A653CL81"/>
<proteinExistence type="predicted"/>
<evidence type="ECO:0000313" key="1">
    <source>
        <dbReference type="EMBL" id="VEN48629.1"/>
    </source>
</evidence>